<evidence type="ECO:0000313" key="5">
    <source>
        <dbReference type="EMBL" id="VDN57824.1"/>
    </source>
</evidence>
<feature type="domain" description="Bromo" evidence="4">
    <location>
        <begin position="207"/>
        <end position="269"/>
    </location>
</feature>
<feature type="region of interest" description="Disordered" evidence="3">
    <location>
        <begin position="413"/>
        <end position="442"/>
    </location>
</feature>
<dbReference type="WBParaSite" id="DME_0000379201-mRNA-1">
    <property type="protein sequence ID" value="DME_0000379201-mRNA-1"/>
    <property type="gene ID" value="DME_0000379201"/>
</dbReference>
<reference evidence="8" key="1">
    <citation type="submission" date="2016-04" db="UniProtKB">
        <authorList>
            <consortium name="WormBaseParasite"/>
        </authorList>
    </citation>
    <scope>IDENTIFICATION</scope>
</reference>
<dbReference type="Proteomes" id="UP000274756">
    <property type="component" value="Unassembled WGS sequence"/>
</dbReference>
<evidence type="ECO:0000256" key="1">
    <source>
        <dbReference type="ARBA" id="ARBA00023117"/>
    </source>
</evidence>
<accession>A0A158Q417</accession>
<dbReference type="Gene3D" id="1.20.920.10">
    <property type="entry name" value="Bromodomain-like"/>
    <property type="match status" value="1"/>
</dbReference>
<keyword evidence="1 2" id="KW-0103">Bromodomain</keyword>
<feature type="compositionally biased region" description="Polar residues" evidence="3">
    <location>
        <begin position="413"/>
        <end position="426"/>
    </location>
</feature>
<dbReference type="SUPFAM" id="SSF47370">
    <property type="entry name" value="Bromodomain"/>
    <property type="match status" value="1"/>
</dbReference>
<dbReference type="AlphaFoldDB" id="A0A158Q417"/>
<evidence type="ECO:0000256" key="3">
    <source>
        <dbReference type="SAM" id="MobiDB-lite"/>
    </source>
</evidence>
<evidence type="ECO:0000259" key="4">
    <source>
        <dbReference type="PROSITE" id="PS50014"/>
    </source>
</evidence>
<reference evidence="5 7" key="2">
    <citation type="submission" date="2018-11" db="EMBL/GenBank/DDBJ databases">
        <authorList>
            <consortium name="Pathogen Informatics"/>
        </authorList>
    </citation>
    <scope>NUCLEOTIDE SEQUENCE [LARGE SCALE GENOMIC DNA]</scope>
</reference>
<dbReference type="InterPro" id="IPR036427">
    <property type="entry name" value="Bromodomain-like_sf"/>
</dbReference>
<dbReference type="EMBL" id="UYYG01001163">
    <property type="protein sequence ID" value="VDN57824.1"/>
    <property type="molecule type" value="Genomic_DNA"/>
</dbReference>
<keyword evidence="7" id="KW-1185">Reference proteome</keyword>
<dbReference type="Pfam" id="PF00439">
    <property type="entry name" value="Bromodomain"/>
    <property type="match status" value="1"/>
</dbReference>
<evidence type="ECO:0000313" key="7">
    <source>
        <dbReference type="Proteomes" id="UP000274756"/>
    </source>
</evidence>
<protein>
    <submittedName>
        <fullName evidence="8">Bromo domain-containing protein</fullName>
    </submittedName>
</protein>
<feature type="compositionally biased region" description="Polar residues" evidence="3">
    <location>
        <begin position="345"/>
        <end position="362"/>
    </location>
</feature>
<proteinExistence type="predicted"/>
<organism evidence="6 8">
    <name type="scientific">Dracunculus medinensis</name>
    <name type="common">Guinea worm</name>
    <dbReference type="NCBI Taxonomy" id="318479"/>
    <lineage>
        <taxon>Eukaryota</taxon>
        <taxon>Metazoa</taxon>
        <taxon>Ecdysozoa</taxon>
        <taxon>Nematoda</taxon>
        <taxon>Chromadorea</taxon>
        <taxon>Rhabditida</taxon>
        <taxon>Spirurina</taxon>
        <taxon>Dracunculoidea</taxon>
        <taxon>Dracunculidae</taxon>
        <taxon>Dracunculus</taxon>
    </lineage>
</organism>
<dbReference type="PRINTS" id="PR00503">
    <property type="entry name" value="BROMODOMAIN"/>
</dbReference>
<dbReference type="PANTHER" id="PTHR22881">
    <property type="entry name" value="BROMODOMAIN CONTAINING PROTEIN"/>
    <property type="match status" value="1"/>
</dbReference>
<dbReference type="InterPro" id="IPR051831">
    <property type="entry name" value="Bromodomain_contain_prot"/>
</dbReference>
<dbReference type="STRING" id="318479.A0A158Q417"/>
<sequence>MFKGLRYDSTMKSKFDGMLEEFMAFEGIEYQNIADSMEDISEEELMRAARLKLQANLTVVPPVNEPKVPFPKLNEIRLKLNISESLMRRIAVYWELKRQSRCGVPLLRRLLHGKTTSAVAQASEETADLNAYGSLRAHLERIRLLCELVKKREKLKKEYYSQSAKLFDRCMRPLQSIFNDLLDKIENKDFENNLLHLSNLLRKFKVFAKPVSDKDVPGYSSIIKKPMDLSTMRKKVARGCYKQISQMKADFVLMMNNCAKFNRENQYYWKYGIRLNQIGLKYFKVAELENKEAIMSRDLLASISKVAILPTKPEEADDNTDAQSSCSKSSVDIQQIKKFEGVKISKNNSGNKKRTISSSDSPVQKRRKFSELTPVSVSGFCEGSEKGSWIKKSSNFETSSAYGLNASIFTYRNSSRNNPENLTTDQSSAVEESSSADEDFDKRKYKSTRRRFQAQVAPETVEIASDFQHNDIVWVKTIDGRMIGRVIDLRMRIAVDGLPIDDVLKRRPLDCLEPTLVQVFSDPETWEWVEYKSLRHCDLDLSLSDLSPQLLIAATKAQTFLLVRSC</sequence>
<dbReference type="OrthoDB" id="20839at2759"/>
<name>A0A158Q417_DRAME</name>
<dbReference type="Proteomes" id="UP000038040">
    <property type="component" value="Unplaced"/>
</dbReference>
<dbReference type="InterPro" id="IPR001487">
    <property type="entry name" value="Bromodomain"/>
</dbReference>
<dbReference type="SMART" id="SM00297">
    <property type="entry name" value="BROMO"/>
    <property type="match status" value="1"/>
</dbReference>
<evidence type="ECO:0000313" key="6">
    <source>
        <dbReference type="Proteomes" id="UP000038040"/>
    </source>
</evidence>
<feature type="region of interest" description="Disordered" evidence="3">
    <location>
        <begin position="345"/>
        <end position="368"/>
    </location>
</feature>
<gene>
    <name evidence="5" type="ORF">DME_LOCUS7797</name>
</gene>
<dbReference type="PROSITE" id="PS50014">
    <property type="entry name" value="BROMODOMAIN_2"/>
    <property type="match status" value="1"/>
</dbReference>
<dbReference type="PANTHER" id="PTHR22881:SF27">
    <property type="entry name" value="BROMODOMAIN CONTAINING 7_9"/>
    <property type="match status" value="1"/>
</dbReference>
<evidence type="ECO:0000256" key="2">
    <source>
        <dbReference type="PROSITE-ProRule" id="PRU00035"/>
    </source>
</evidence>
<evidence type="ECO:0000313" key="8">
    <source>
        <dbReference type="WBParaSite" id="DME_0000379201-mRNA-1"/>
    </source>
</evidence>